<sequence>MIATSRQHFLSRLSPDRLHAIHGALLPCAGACSPGLPGRLESGHATNRGEPSLLNKALELNKTAFSGPTASVQAMAGNNLPDWLAPGSPEAAQATTELDNVVQTQALTQLKAIFGAAPTEGERQILLDISGSSRLPPKVREGIYNRALDAVNRRLSFYSQRANAMRGGDYYKPGGSGTPPAPDATTVPDPLGLR</sequence>
<dbReference type="EMBL" id="VMBP01000006">
    <property type="protein sequence ID" value="TSJ60498.1"/>
    <property type="molecule type" value="Genomic_DNA"/>
</dbReference>
<name>A0ABY3DMJ5_9HYPH</name>
<accession>A0ABY3DMJ5</accession>
<protein>
    <submittedName>
        <fullName evidence="2">Uncharacterized protein</fullName>
    </submittedName>
</protein>
<feature type="compositionally biased region" description="Low complexity" evidence="1">
    <location>
        <begin position="183"/>
        <end position="194"/>
    </location>
</feature>
<dbReference type="RefSeq" id="WP_144344226.1">
    <property type="nucleotide sequence ID" value="NZ_VMBP01000006.1"/>
</dbReference>
<feature type="region of interest" description="Disordered" evidence="1">
    <location>
        <begin position="168"/>
        <end position="194"/>
    </location>
</feature>
<dbReference type="Proteomes" id="UP000315321">
    <property type="component" value="Unassembled WGS sequence"/>
</dbReference>
<evidence type="ECO:0000313" key="3">
    <source>
        <dbReference type="Proteomes" id="UP000315321"/>
    </source>
</evidence>
<evidence type="ECO:0000256" key="1">
    <source>
        <dbReference type="SAM" id="MobiDB-lite"/>
    </source>
</evidence>
<gene>
    <name evidence="2" type="ORF">FO470_17250</name>
</gene>
<reference evidence="2 3" key="1">
    <citation type="submission" date="2019-07" db="EMBL/GenBank/DDBJ databases">
        <authorList>
            <person name="Grouzdev D.S."/>
        </authorList>
    </citation>
    <scope>NUCLEOTIDE SEQUENCE [LARGE SCALE GENOMIC DNA]</scope>
    <source>
        <strain evidence="2 3">3C</strain>
    </source>
</reference>
<evidence type="ECO:0000313" key="2">
    <source>
        <dbReference type="EMBL" id="TSJ60498.1"/>
    </source>
</evidence>
<comment type="caution">
    <text evidence="2">The sequence shown here is derived from an EMBL/GenBank/DDBJ whole genome shotgun (WGS) entry which is preliminary data.</text>
</comment>
<proteinExistence type="predicted"/>
<organism evidence="2 3">
    <name type="scientific">Ancylobacter moscoviensis</name>
    <dbReference type="NCBI Taxonomy" id="2597768"/>
    <lineage>
        <taxon>Bacteria</taxon>
        <taxon>Pseudomonadati</taxon>
        <taxon>Pseudomonadota</taxon>
        <taxon>Alphaproteobacteria</taxon>
        <taxon>Hyphomicrobiales</taxon>
        <taxon>Xanthobacteraceae</taxon>
        <taxon>Ancylobacter</taxon>
    </lineage>
</organism>
<keyword evidence="3" id="KW-1185">Reference proteome</keyword>